<gene>
    <name evidence="1" type="ORF">EJK17_10410</name>
</gene>
<dbReference type="Proteomes" id="UP000288291">
    <property type="component" value="Unassembled WGS sequence"/>
</dbReference>
<comment type="caution">
    <text evidence="1">The sequence shown here is derived from an EMBL/GenBank/DDBJ whole genome shotgun (WGS) entry which is preliminary data.</text>
</comment>
<organism evidence="1 2">
    <name type="scientific">Lactobacillus xujianguonis</name>
    <dbReference type="NCBI Taxonomy" id="2495899"/>
    <lineage>
        <taxon>Bacteria</taxon>
        <taxon>Bacillati</taxon>
        <taxon>Bacillota</taxon>
        <taxon>Bacilli</taxon>
        <taxon>Lactobacillales</taxon>
        <taxon>Lactobacillaceae</taxon>
        <taxon>Lactobacillus</taxon>
    </lineage>
</organism>
<name>A0A437SSL3_9LACO</name>
<proteinExistence type="predicted"/>
<dbReference type="RefSeq" id="WP_103661963.1">
    <property type="nucleotide sequence ID" value="NZ_ML136909.1"/>
</dbReference>
<keyword evidence="2" id="KW-1185">Reference proteome</keyword>
<sequence>MTKHDDSSSQAELQAAAVIAVRNFKHAINAEFEAAFIARVIKYDKKKHLADLQPLVNLSDGQLRAQYLDVPVSYQCYILDEIFDRIKPDLAAVDFNSTIPAHPGAPAHHQTHFVDKLPKHRFMRPGIPVIAVTLDRDNDNWKGGRDASNFDPNTSRLHDANDSIVVGILGSDAVYG</sequence>
<reference evidence="1 2" key="1">
    <citation type="submission" date="2018-12" db="EMBL/GenBank/DDBJ databases">
        <authorList>
            <person name="Meng J."/>
        </authorList>
    </citation>
    <scope>NUCLEOTIDE SEQUENCE [LARGE SCALE GENOMIC DNA]</scope>
    <source>
        <strain evidence="1 2">HT111-2</strain>
    </source>
</reference>
<accession>A0A437SSL3</accession>
<dbReference type="AlphaFoldDB" id="A0A437SSL3"/>
<evidence type="ECO:0000313" key="2">
    <source>
        <dbReference type="Proteomes" id="UP000288291"/>
    </source>
</evidence>
<dbReference type="EMBL" id="RXIA01000041">
    <property type="protein sequence ID" value="RVU69936.1"/>
    <property type="molecule type" value="Genomic_DNA"/>
</dbReference>
<evidence type="ECO:0000313" key="1">
    <source>
        <dbReference type="EMBL" id="RVU69936.1"/>
    </source>
</evidence>
<protein>
    <submittedName>
        <fullName evidence="1">Uncharacterized protein</fullName>
    </submittedName>
</protein>